<evidence type="ECO:0000313" key="2">
    <source>
        <dbReference type="EMBL" id="MFL0246826.1"/>
    </source>
</evidence>
<name>A0ABW8T3C4_9CLOT</name>
<feature type="transmembrane region" description="Helical" evidence="1">
    <location>
        <begin position="180"/>
        <end position="204"/>
    </location>
</feature>
<reference evidence="2 3" key="1">
    <citation type="submission" date="2024-11" db="EMBL/GenBank/DDBJ databases">
        <authorList>
            <person name="Heng Y.C."/>
            <person name="Lim A.C.H."/>
            <person name="Lee J.K.Y."/>
            <person name="Kittelmann S."/>
        </authorList>
    </citation>
    <scope>NUCLEOTIDE SEQUENCE [LARGE SCALE GENOMIC DNA]</scope>
    <source>
        <strain evidence="2 3">WILCCON 0185</strain>
    </source>
</reference>
<evidence type="ECO:0000313" key="3">
    <source>
        <dbReference type="Proteomes" id="UP001623591"/>
    </source>
</evidence>
<dbReference type="RefSeq" id="WP_406769294.1">
    <property type="nucleotide sequence ID" value="NZ_JBJHZZ010000003.1"/>
</dbReference>
<feature type="transmembrane region" description="Helical" evidence="1">
    <location>
        <begin position="152"/>
        <end position="173"/>
    </location>
</feature>
<keyword evidence="1" id="KW-0472">Membrane</keyword>
<sequence>MWTFKAFFKKEFMESIRQYKFIMLAAGILLFALLDPIMLKLLPNILKNQLPADISSLLITTQKTALQSYIKDLNQIGLLFVVFVFSGTLSDEINNQKLVFPYSKGACPENMVLAKFISYLMAVLIFTILGFLVNYYYVTILFTNDTVTFSKLIPAITLVFIYFIFNIALTLFFSSLSKKGLIAGITTFAVNFLTIPLAGIKSISKFIPYNLINAANKFTFQDCSTSIIFVLALSALLIIFTIAKMNKVEVI</sequence>
<feature type="transmembrane region" description="Helical" evidence="1">
    <location>
        <begin position="112"/>
        <end position="137"/>
    </location>
</feature>
<evidence type="ECO:0000256" key="1">
    <source>
        <dbReference type="SAM" id="Phobius"/>
    </source>
</evidence>
<organism evidence="2 3">
    <name type="scientific">Candidatus Clostridium stratigraminis</name>
    <dbReference type="NCBI Taxonomy" id="3381661"/>
    <lineage>
        <taxon>Bacteria</taxon>
        <taxon>Bacillati</taxon>
        <taxon>Bacillota</taxon>
        <taxon>Clostridia</taxon>
        <taxon>Eubacteriales</taxon>
        <taxon>Clostridiaceae</taxon>
        <taxon>Clostridium</taxon>
    </lineage>
</organism>
<gene>
    <name evidence="2" type="ORF">ACJDUG_07575</name>
</gene>
<feature type="transmembrane region" description="Helical" evidence="1">
    <location>
        <begin position="73"/>
        <end position="91"/>
    </location>
</feature>
<feature type="transmembrane region" description="Helical" evidence="1">
    <location>
        <begin position="224"/>
        <end position="243"/>
    </location>
</feature>
<accession>A0ABW8T3C4</accession>
<protein>
    <recommendedName>
        <fullName evidence="4">ABC-2 type transport system permease protein</fullName>
    </recommendedName>
</protein>
<dbReference type="Proteomes" id="UP001623591">
    <property type="component" value="Unassembled WGS sequence"/>
</dbReference>
<dbReference type="EMBL" id="JBJHZZ010000003">
    <property type="protein sequence ID" value="MFL0246826.1"/>
    <property type="molecule type" value="Genomic_DNA"/>
</dbReference>
<proteinExistence type="predicted"/>
<evidence type="ECO:0008006" key="4">
    <source>
        <dbReference type="Google" id="ProtNLM"/>
    </source>
</evidence>
<keyword evidence="1" id="KW-0812">Transmembrane</keyword>
<keyword evidence="1" id="KW-1133">Transmembrane helix</keyword>
<keyword evidence="3" id="KW-1185">Reference proteome</keyword>
<comment type="caution">
    <text evidence="2">The sequence shown here is derived from an EMBL/GenBank/DDBJ whole genome shotgun (WGS) entry which is preliminary data.</text>
</comment>
<feature type="transmembrane region" description="Helical" evidence="1">
    <location>
        <begin position="21"/>
        <end position="39"/>
    </location>
</feature>